<evidence type="ECO:0000313" key="3">
    <source>
        <dbReference type="Proteomes" id="UP000176583"/>
    </source>
</evidence>
<name>A0A1F4UI35_UNCKA</name>
<comment type="caution">
    <text evidence="2">The sequence shown here is derived from an EMBL/GenBank/DDBJ whole genome shotgun (WGS) entry which is preliminary data.</text>
</comment>
<sequence>MVLEVVVNRKLLNRILVEEGMDHSRAKRIKLNFAHSRERSWKQKLWHFLLIGDPIFRKVAGSWSEDQEIAAVLTDRCRNRKEVSRIIAHELGHALDEAKPPYFWSTILLWLIYLVLVSAAAVYVFGRWDPVYHINPPFLVDLAARGLVWLMGAGNLAVFVTWPLISIFYRRSLEEKSARIWEVLLTSRPDWEKVLTVKEGRK</sequence>
<feature type="transmembrane region" description="Helical" evidence="1">
    <location>
        <begin position="102"/>
        <end position="126"/>
    </location>
</feature>
<protein>
    <submittedName>
        <fullName evidence="2">Uncharacterized protein</fullName>
    </submittedName>
</protein>
<gene>
    <name evidence="2" type="ORF">A2V54_03675</name>
</gene>
<evidence type="ECO:0000256" key="1">
    <source>
        <dbReference type="SAM" id="Phobius"/>
    </source>
</evidence>
<evidence type="ECO:0000313" key="2">
    <source>
        <dbReference type="EMBL" id="OGC44567.1"/>
    </source>
</evidence>
<keyword evidence="1" id="KW-1133">Transmembrane helix</keyword>
<keyword evidence="1" id="KW-0472">Membrane</keyword>
<dbReference type="AlphaFoldDB" id="A0A1F4UI35"/>
<keyword evidence="1" id="KW-0812">Transmembrane</keyword>
<feature type="transmembrane region" description="Helical" evidence="1">
    <location>
        <begin position="146"/>
        <end position="169"/>
    </location>
</feature>
<proteinExistence type="predicted"/>
<dbReference type="EMBL" id="MEUW01000015">
    <property type="protein sequence ID" value="OGC44567.1"/>
    <property type="molecule type" value="Genomic_DNA"/>
</dbReference>
<organism evidence="2 3">
    <name type="scientific">candidate division WWE3 bacterium RBG_19FT_COMBO_53_11</name>
    <dbReference type="NCBI Taxonomy" id="1802613"/>
    <lineage>
        <taxon>Bacteria</taxon>
        <taxon>Katanobacteria</taxon>
    </lineage>
</organism>
<dbReference type="Proteomes" id="UP000176583">
    <property type="component" value="Unassembled WGS sequence"/>
</dbReference>
<reference evidence="2 3" key="1">
    <citation type="journal article" date="2016" name="Nat. Commun.">
        <title>Thousands of microbial genomes shed light on interconnected biogeochemical processes in an aquifer system.</title>
        <authorList>
            <person name="Anantharaman K."/>
            <person name="Brown C.T."/>
            <person name="Hug L.A."/>
            <person name="Sharon I."/>
            <person name="Castelle C.J."/>
            <person name="Probst A.J."/>
            <person name="Thomas B.C."/>
            <person name="Singh A."/>
            <person name="Wilkins M.J."/>
            <person name="Karaoz U."/>
            <person name="Brodie E.L."/>
            <person name="Williams K.H."/>
            <person name="Hubbard S.S."/>
            <person name="Banfield J.F."/>
        </authorList>
    </citation>
    <scope>NUCLEOTIDE SEQUENCE [LARGE SCALE GENOMIC DNA]</scope>
</reference>
<accession>A0A1F4UI35</accession>